<organism evidence="1">
    <name type="scientific">marine metagenome</name>
    <dbReference type="NCBI Taxonomy" id="408172"/>
    <lineage>
        <taxon>unclassified sequences</taxon>
        <taxon>metagenomes</taxon>
        <taxon>ecological metagenomes</taxon>
    </lineage>
</organism>
<protein>
    <submittedName>
        <fullName evidence="1">Uncharacterized protein</fullName>
    </submittedName>
</protein>
<proteinExistence type="predicted"/>
<gene>
    <name evidence="1" type="ORF">METZ01_LOCUS75583</name>
</gene>
<dbReference type="EMBL" id="UINC01005658">
    <property type="protein sequence ID" value="SVA22729.1"/>
    <property type="molecule type" value="Genomic_DNA"/>
</dbReference>
<name>A0A381U3N5_9ZZZZ</name>
<dbReference type="AlphaFoldDB" id="A0A381U3N5"/>
<accession>A0A381U3N5</accession>
<evidence type="ECO:0000313" key="1">
    <source>
        <dbReference type="EMBL" id="SVA22729.1"/>
    </source>
</evidence>
<reference evidence="1" key="1">
    <citation type="submission" date="2018-05" db="EMBL/GenBank/DDBJ databases">
        <authorList>
            <person name="Lanie J.A."/>
            <person name="Ng W.-L."/>
            <person name="Kazmierczak K.M."/>
            <person name="Andrzejewski T.M."/>
            <person name="Davidsen T.M."/>
            <person name="Wayne K.J."/>
            <person name="Tettelin H."/>
            <person name="Glass J.I."/>
            <person name="Rusch D."/>
            <person name="Podicherti R."/>
            <person name="Tsui H.-C.T."/>
            <person name="Winkler M.E."/>
        </authorList>
    </citation>
    <scope>NUCLEOTIDE SEQUENCE</scope>
</reference>
<sequence>MEAIYTVSTRQLGNLRSANGDQD</sequence>